<evidence type="ECO:0000256" key="1">
    <source>
        <dbReference type="SAM" id="MobiDB-lite"/>
    </source>
</evidence>
<dbReference type="EMBL" id="LFJN01000007">
    <property type="protein sequence ID" value="KPI42434.1"/>
    <property type="molecule type" value="Genomic_DNA"/>
</dbReference>
<feature type="region of interest" description="Disordered" evidence="1">
    <location>
        <begin position="307"/>
        <end position="329"/>
    </location>
</feature>
<keyword evidence="3" id="KW-1185">Reference proteome</keyword>
<protein>
    <submittedName>
        <fullName evidence="2">Protein N-methyltransferase NNT1</fullName>
    </submittedName>
</protein>
<feature type="region of interest" description="Disordered" evidence="1">
    <location>
        <begin position="89"/>
        <end position="110"/>
    </location>
</feature>
<organism evidence="2 3">
    <name type="scientific">Cyphellophora attinorum</name>
    <dbReference type="NCBI Taxonomy" id="1664694"/>
    <lineage>
        <taxon>Eukaryota</taxon>
        <taxon>Fungi</taxon>
        <taxon>Dikarya</taxon>
        <taxon>Ascomycota</taxon>
        <taxon>Pezizomycotina</taxon>
        <taxon>Eurotiomycetes</taxon>
        <taxon>Chaetothyriomycetidae</taxon>
        <taxon>Chaetothyriales</taxon>
        <taxon>Cyphellophoraceae</taxon>
        <taxon>Cyphellophora</taxon>
    </lineage>
</organism>
<comment type="caution">
    <text evidence="2">The sequence shown here is derived from an EMBL/GenBank/DDBJ whole genome shotgun (WGS) entry which is preliminary data.</text>
</comment>
<dbReference type="GO" id="GO:0032259">
    <property type="term" value="P:methylation"/>
    <property type="evidence" value="ECO:0007669"/>
    <property type="project" value="UniProtKB-KW"/>
</dbReference>
<accession>A0A0N1HCJ0</accession>
<evidence type="ECO:0000313" key="2">
    <source>
        <dbReference type="EMBL" id="KPI42434.1"/>
    </source>
</evidence>
<dbReference type="PANTHER" id="PTHR14614">
    <property type="entry name" value="HEPATOCELLULAR CARCINOMA-ASSOCIATED ANTIGEN"/>
    <property type="match status" value="1"/>
</dbReference>
<keyword evidence="2" id="KW-0489">Methyltransferase</keyword>
<reference evidence="2 3" key="1">
    <citation type="submission" date="2015-06" db="EMBL/GenBank/DDBJ databases">
        <title>Draft genome of the ant-associated black yeast Phialophora attae CBS 131958.</title>
        <authorList>
            <person name="Moreno L.F."/>
            <person name="Stielow B.J."/>
            <person name="de Hoog S."/>
            <person name="Vicente V.A."/>
            <person name="Weiss V.A."/>
            <person name="de Vries M."/>
            <person name="Cruz L.M."/>
            <person name="Souza E.M."/>
        </authorList>
    </citation>
    <scope>NUCLEOTIDE SEQUENCE [LARGE SCALE GENOMIC DNA]</scope>
    <source>
        <strain evidence="2 3">CBS 131958</strain>
    </source>
</reference>
<name>A0A0N1HCJ0_9EURO</name>
<dbReference type="PANTHER" id="PTHR14614:SF104">
    <property type="entry name" value="N-METHYLTRANSFERASE, PUTATIVE (AFU_ORTHOLOGUE AFUA_1G17750)-RELATED"/>
    <property type="match status" value="1"/>
</dbReference>
<dbReference type="GO" id="GO:0005737">
    <property type="term" value="C:cytoplasm"/>
    <property type="evidence" value="ECO:0007669"/>
    <property type="project" value="TreeGrafter"/>
</dbReference>
<dbReference type="VEuPathDB" id="FungiDB:AB675_9708"/>
<dbReference type="Gene3D" id="3.40.50.150">
    <property type="entry name" value="Vaccinia Virus protein VP39"/>
    <property type="match status" value="1"/>
</dbReference>
<proteinExistence type="predicted"/>
<dbReference type="GeneID" id="28742148"/>
<dbReference type="OrthoDB" id="2106152at2759"/>
<gene>
    <name evidence="2" type="ORF">AB675_9708</name>
</gene>
<dbReference type="Proteomes" id="UP000038010">
    <property type="component" value="Unassembled WGS sequence"/>
</dbReference>
<dbReference type="GO" id="GO:0008757">
    <property type="term" value="F:S-adenosylmethionine-dependent methyltransferase activity"/>
    <property type="evidence" value="ECO:0007669"/>
    <property type="project" value="UniProtKB-ARBA"/>
</dbReference>
<dbReference type="InterPro" id="IPR019410">
    <property type="entry name" value="Methyltransf_16"/>
</dbReference>
<sequence length="378" mass="40967">MSLLTRISVPAPPSPEAEDIFSSALTTIFTDDAINSWGSPGSSITYRSPTFGPLELNVPVHPDEEQGRKLFAHYLWNAGVVAADAIESASSGDGDPIGQQNDLGNEEAPRVPGEWDTRYWDIRGRRVLELGAATALPSLICILCGASTCTITDHPSSPALTGGSIEKNVRSNLFIYQDPNDEHSPFQRRSRSEINIYGYAWGTDDFYDPKSYGKRVQPLPAASLPPTAALTPGGYPTVDKIIVADCLWMPSQHGNIVKTILDFLDPATSNNSTTTDAKTVPCALVVAGFHTGRAIVRDFFALATDHPSITTESSSPSSPPQDGPANGNINNDAHLKLATIFETDTSGNRRDWIWDDVREGEGKWEAKRWCVVGVLVRT</sequence>
<keyword evidence="2" id="KW-0808">Transferase</keyword>
<dbReference type="RefSeq" id="XP_018002397.1">
    <property type="nucleotide sequence ID" value="XM_018150268.1"/>
</dbReference>
<dbReference type="InterPro" id="IPR029063">
    <property type="entry name" value="SAM-dependent_MTases_sf"/>
</dbReference>
<dbReference type="AlphaFoldDB" id="A0A0N1HCJ0"/>
<evidence type="ECO:0000313" key="3">
    <source>
        <dbReference type="Proteomes" id="UP000038010"/>
    </source>
</evidence>